<dbReference type="SUPFAM" id="SSF52058">
    <property type="entry name" value="L domain-like"/>
    <property type="match status" value="1"/>
</dbReference>
<sequence>MTPFSTYLPSPSAKHMRIACEDVAASCCRFLDLKSLVAMRQLSPTLRRFVNRLLIEKINNEEIGLYDLRIRKFEDLTNYFGSVYSKIRHLNFRGHEKVVNFTFLDSFKTLVSLDISWHSNAKKITLRRSHPHLTTITSIACCKLNSLHFLKYCPNITHLDISGCNNVTNLRSLRYSEKLISIKLLGCSAIKDFSPLSLCKDLIELDLSGCRQIGNFKFLTSCLKLRAIHIETFLVSPELLALAQQMKLVINPPEPGDEK</sequence>
<keyword evidence="2" id="KW-1185">Reference proteome</keyword>
<dbReference type="EMBL" id="CWGJ01000010">
    <property type="protein sequence ID" value="CRX37915.1"/>
    <property type="molecule type" value="Genomic_DNA"/>
</dbReference>
<evidence type="ECO:0000313" key="1">
    <source>
        <dbReference type="EMBL" id="CRX37915.1"/>
    </source>
</evidence>
<proteinExistence type="predicted"/>
<reference evidence="2" key="1">
    <citation type="submission" date="2015-06" db="EMBL/GenBank/DDBJ databases">
        <authorList>
            <person name="Bertelli C."/>
        </authorList>
    </citation>
    <scope>NUCLEOTIDE SEQUENCE [LARGE SCALE GENOMIC DNA]</scope>
    <source>
        <strain evidence="2">CRIB-30</strain>
    </source>
</reference>
<dbReference type="Gene3D" id="3.80.10.10">
    <property type="entry name" value="Ribonuclease Inhibitor"/>
    <property type="match status" value="1"/>
</dbReference>
<evidence type="ECO:0000313" key="2">
    <source>
        <dbReference type="Proteomes" id="UP000220251"/>
    </source>
</evidence>
<gene>
    <name evidence="1" type="ORF">ELAC_0560</name>
</gene>
<dbReference type="SMART" id="SM00367">
    <property type="entry name" value="LRR_CC"/>
    <property type="match status" value="2"/>
</dbReference>
<dbReference type="Proteomes" id="UP000220251">
    <property type="component" value="Unassembled WGS sequence"/>
</dbReference>
<dbReference type="InterPro" id="IPR006553">
    <property type="entry name" value="Leu-rich_rpt_Cys-con_subtyp"/>
</dbReference>
<protein>
    <submittedName>
        <fullName evidence="1">Uncharacterized protein</fullName>
    </submittedName>
</protein>
<dbReference type="AlphaFoldDB" id="A0A0H5E3X2"/>
<organism evidence="1 2">
    <name type="scientific">Estrella lausannensis</name>
    <dbReference type="NCBI Taxonomy" id="483423"/>
    <lineage>
        <taxon>Bacteria</taxon>
        <taxon>Pseudomonadati</taxon>
        <taxon>Chlamydiota</taxon>
        <taxon>Chlamydiia</taxon>
        <taxon>Parachlamydiales</taxon>
        <taxon>Candidatus Criblamydiaceae</taxon>
        <taxon>Estrella</taxon>
    </lineage>
</organism>
<dbReference type="RefSeq" id="WP_098037779.1">
    <property type="nucleotide sequence ID" value="NZ_CWGJ01000010.1"/>
</dbReference>
<dbReference type="InterPro" id="IPR032675">
    <property type="entry name" value="LRR_dom_sf"/>
</dbReference>
<name>A0A0H5E3X2_9BACT</name>
<accession>A0A0H5E3X2</accession>